<dbReference type="GO" id="GO:0003676">
    <property type="term" value="F:nucleic acid binding"/>
    <property type="evidence" value="ECO:0007669"/>
    <property type="project" value="InterPro"/>
</dbReference>
<sequence length="312" mass="36182">EFEYVKRGRNSALLEKNEIILWRRRYIRDLRKYREEGRQIYYLDETWVNAGDVTSRIWSDNTVQSSQDAFSQGLSTSAVNPTGKGKRLIVVHIGSEDGFVPGGLLCFESKKNNQDYHDEMNGDSFRDWLEGVLPRLKANCVIVMDNAPYHSVKKEKCPTTQWRKSDIIDWLTSKGEVIDNSMIIPELLEVVKRLKPLYSTYVIDEMVKEQNKVVLRLPPYHCELNPIELAWSVIKNHVKANNKTFKLADVRNLLIEGTEKVTVEMWKNFISHTTKAEDKFWDMDNLVDELMAEQQTVVLTIGNSDNEDDSDF</sequence>
<dbReference type="InterPro" id="IPR038717">
    <property type="entry name" value="Tc1-like_DDE_dom"/>
</dbReference>
<dbReference type="OrthoDB" id="6620798at2759"/>
<name>A0A6G0YBM3_APHCR</name>
<dbReference type="PANTHER" id="PTHR33939:SF1">
    <property type="entry name" value="DUF4371 DOMAIN-CONTAINING PROTEIN"/>
    <property type="match status" value="1"/>
</dbReference>
<evidence type="ECO:0000313" key="3">
    <source>
        <dbReference type="Proteomes" id="UP000478052"/>
    </source>
</evidence>
<feature type="non-terminal residue" evidence="2">
    <location>
        <position position="1"/>
    </location>
</feature>
<dbReference type="Gene3D" id="3.30.420.10">
    <property type="entry name" value="Ribonuclease H-like superfamily/Ribonuclease H"/>
    <property type="match status" value="1"/>
</dbReference>
<organism evidence="2 3">
    <name type="scientific">Aphis craccivora</name>
    <name type="common">Cowpea aphid</name>
    <dbReference type="NCBI Taxonomy" id="307492"/>
    <lineage>
        <taxon>Eukaryota</taxon>
        <taxon>Metazoa</taxon>
        <taxon>Ecdysozoa</taxon>
        <taxon>Arthropoda</taxon>
        <taxon>Hexapoda</taxon>
        <taxon>Insecta</taxon>
        <taxon>Pterygota</taxon>
        <taxon>Neoptera</taxon>
        <taxon>Paraneoptera</taxon>
        <taxon>Hemiptera</taxon>
        <taxon>Sternorrhyncha</taxon>
        <taxon>Aphidomorpha</taxon>
        <taxon>Aphidoidea</taxon>
        <taxon>Aphididae</taxon>
        <taxon>Aphidini</taxon>
        <taxon>Aphis</taxon>
        <taxon>Aphis</taxon>
    </lineage>
</organism>
<accession>A0A6G0YBM3</accession>
<evidence type="ECO:0000259" key="1">
    <source>
        <dbReference type="Pfam" id="PF13358"/>
    </source>
</evidence>
<reference evidence="2 3" key="1">
    <citation type="submission" date="2019-08" db="EMBL/GenBank/DDBJ databases">
        <title>Whole genome of Aphis craccivora.</title>
        <authorList>
            <person name="Voronova N.V."/>
            <person name="Shulinski R.S."/>
            <person name="Bandarenka Y.V."/>
            <person name="Zhorov D.G."/>
            <person name="Warner D."/>
        </authorList>
    </citation>
    <scope>NUCLEOTIDE SEQUENCE [LARGE SCALE GENOMIC DNA]</scope>
    <source>
        <strain evidence="2">180601</strain>
        <tissue evidence="2">Whole Body</tissue>
    </source>
</reference>
<comment type="caution">
    <text evidence="2">The sequence shown here is derived from an EMBL/GenBank/DDBJ whole genome shotgun (WGS) entry which is preliminary data.</text>
</comment>
<dbReference type="PANTHER" id="PTHR33939">
    <property type="entry name" value="PROTEIN CBG22215"/>
    <property type="match status" value="1"/>
</dbReference>
<proteinExistence type="predicted"/>
<evidence type="ECO:0000313" key="2">
    <source>
        <dbReference type="EMBL" id="KAF0752805.1"/>
    </source>
</evidence>
<dbReference type="InterPro" id="IPR036397">
    <property type="entry name" value="RNaseH_sf"/>
</dbReference>
<dbReference type="EMBL" id="VUJU01004928">
    <property type="protein sequence ID" value="KAF0752805.1"/>
    <property type="molecule type" value="Genomic_DNA"/>
</dbReference>
<dbReference type="AlphaFoldDB" id="A0A6G0YBM3"/>
<feature type="domain" description="Tc1-like transposase DDE" evidence="1">
    <location>
        <begin position="84"/>
        <end position="243"/>
    </location>
</feature>
<dbReference type="Pfam" id="PF13358">
    <property type="entry name" value="DDE_3"/>
    <property type="match status" value="1"/>
</dbReference>
<protein>
    <submittedName>
        <fullName evidence="2">DDE 3 domain-containing protein</fullName>
    </submittedName>
</protein>
<dbReference type="Proteomes" id="UP000478052">
    <property type="component" value="Unassembled WGS sequence"/>
</dbReference>
<gene>
    <name evidence="2" type="ORF">FWK35_00012259</name>
</gene>
<keyword evidence="3" id="KW-1185">Reference proteome</keyword>